<dbReference type="OrthoDB" id="3193516at2"/>
<dbReference type="RefSeq" id="WP_039689072.1">
    <property type="nucleotide sequence ID" value="NZ_CP009302.1"/>
</dbReference>
<name>A0A0A8BAB5_9ACTN</name>
<sequence>MNRYKYTKTEREINTVLANQSELLSSISKSEMVGIESTITRSERILTSLGYDLPVEDLSTASRSVVPSRTAFRNSLPSWDELLAESVRNGKEDVVLEDLFSKDELANNIEVVKTLNAEYNSIHKLDGIDIAISVGAGLLAAAIETLLVGVPKKTSSGLKAGPLSDYIRDHIERVFTPEQIRQLERASKVPYDAPVNKGFTTTHVDVEGLVPGMHRLYSLGHDPLLGLVVGVSDILTGRMTTIDKNGKIVVQVIDRYADRRETELVQALIKQITHFLSDVATPAGLPAPCMGLFNLMQFGSLFEEDQTIAEVVQGMYWNGYDFVHFCSSSIPVAVAEIFVRFAYAVRKIKSGTPIKDSIPVANDREKHPKLATMLFIAHSSATAINAGKVCFTQNPMVINYPQWMAFAKYSYQQLKWVLVEKPDACDQYVRGIIDKEMDKVFDDVDRLFEGMIAEPLVV</sequence>
<dbReference type="AlphaFoldDB" id="A0A0A8BAB5"/>
<evidence type="ECO:0000313" key="1">
    <source>
        <dbReference type="EMBL" id="AJC12052.1"/>
    </source>
</evidence>
<keyword evidence="2" id="KW-1185">Reference proteome</keyword>
<organism evidence="1 2">
    <name type="scientific">Berryella intestinalis</name>
    <dbReference type="NCBI Taxonomy" id="1531429"/>
    <lineage>
        <taxon>Bacteria</taxon>
        <taxon>Bacillati</taxon>
        <taxon>Actinomycetota</taxon>
        <taxon>Coriobacteriia</taxon>
        <taxon>Eggerthellales</taxon>
        <taxon>Eggerthellaceae</taxon>
        <taxon>Berryella</taxon>
    </lineage>
</organism>
<dbReference type="EMBL" id="CP009302">
    <property type="protein sequence ID" value="AJC12052.1"/>
    <property type="molecule type" value="Genomic_DNA"/>
</dbReference>
<accession>A0A0A8BAB5</accession>
<reference evidence="2" key="1">
    <citation type="submission" date="2014-08" db="EMBL/GenBank/DDBJ databases">
        <title>Coriobacteriaceae sp. complete genome.</title>
        <authorList>
            <person name="Looft T."/>
            <person name="Bayles D.O."/>
            <person name="Stanton T.B."/>
        </authorList>
    </citation>
    <scope>NUCLEOTIDE SEQUENCE [LARGE SCALE GENOMIC DNA]</scope>
    <source>
        <strain evidence="2">68-1-3</strain>
    </source>
</reference>
<proteinExistence type="predicted"/>
<protein>
    <submittedName>
        <fullName evidence="1">Uncharacterized protein</fullName>
    </submittedName>
</protein>
<dbReference type="KEGG" id="cbac:JI75_04590"/>
<gene>
    <name evidence="1" type="ORF">JI75_04590</name>
</gene>
<reference evidence="1 2" key="2">
    <citation type="journal article" date="2015" name="Genome Announc.">
        <title>Complete Genome Sequence of Coriobacteriaceae Strain 68-1-3, a Novel Mucus-Degrading Isolate from the Swine Intestinal Tract.</title>
        <authorList>
            <person name="Looft T."/>
            <person name="Bayles D.O."/>
            <person name="Alt D.P."/>
            <person name="Stanton T.B."/>
        </authorList>
    </citation>
    <scope>NUCLEOTIDE SEQUENCE [LARGE SCALE GENOMIC DNA]</scope>
    <source>
        <strain evidence="1 2">68-1-3</strain>
    </source>
</reference>
<dbReference type="Proteomes" id="UP000031121">
    <property type="component" value="Chromosome"/>
</dbReference>
<evidence type="ECO:0000313" key="2">
    <source>
        <dbReference type="Proteomes" id="UP000031121"/>
    </source>
</evidence>
<dbReference type="HOGENOM" id="CLU_048740_0_0_11"/>